<dbReference type="PANTHER" id="PTHR19981">
    <property type="entry name" value="TALIN"/>
    <property type="match status" value="1"/>
</dbReference>
<gene>
    <name evidence="1" type="ORF">PoB_006289400</name>
</gene>
<dbReference type="GO" id="GO:0005737">
    <property type="term" value="C:cytoplasm"/>
    <property type="evidence" value="ECO:0007669"/>
    <property type="project" value="TreeGrafter"/>
</dbReference>
<dbReference type="PANTHER" id="PTHR19981:SF1">
    <property type="entry name" value="RHEA, ISOFORM B"/>
    <property type="match status" value="1"/>
</dbReference>
<sequence length="69" mass="7317">PTFRNPACQEQLIEAAKLVAKSVEGIVESSQAVCRDDNLVQDLGAAATAVTKALNDLMLHIKKAAQPTN</sequence>
<dbReference type="GO" id="GO:0098609">
    <property type="term" value="P:cell-cell adhesion"/>
    <property type="evidence" value="ECO:0007669"/>
    <property type="project" value="TreeGrafter"/>
</dbReference>
<proteinExistence type="predicted"/>
<dbReference type="InterPro" id="IPR035964">
    <property type="entry name" value="I/LWEQ_dom_sf"/>
</dbReference>
<dbReference type="GO" id="GO:0005886">
    <property type="term" value="C:plasma membrane"/>
    <property type="evidence" value="ECO:0007669"/>
    <property type="project" value="TreeGrafter"/>
</dbReference>
<dbReference type="AlphaFoldDB" id="A0AAV4CWX0"/>
<evidence type="ECO:0000313" key="2">
    <source>
        <dbReference type="Proteomes" id="UP000735302"/>
    </source>
</evidence>
<evidence type="ECO:0000313" key="1">
    <source>
        <dbReference type="EMBL" id="GFO36389.1"/>
    </source>
</evidence>
<dbReference type="GO" id="GO:0003779">
    <property type="term" value="F:actin binding"/>
    <property type="evidence" value="ECO:0007669"/>
    <property type="project" value="InterPro"/>
</dbReference>
<dbReference type="Gene3D" id="1.20.120.230">
    <property type="entry name" value="Alpha-catenin/vinculin-like"/>
    <property type="match status" value="1"/>
</dbReference>
<dbReference type="Proteomes" id="UP000735302">
    <property type="component" value="Unassembled WGS sequence"/>
</dbReference>
<keyword evidence="2" id="KW-1185">Reference proteome</keyword>
<feature type="non-terminal residue" evidence="1">
    <location>
        <position position="69"/>
    </location>
</feature>
<organism evidence="1 2">
    <name type="scientific">Plakobranchus ocellatus</name>
    <dbReference type="NCBI Taxonomy" id="259542"/>
    <lineage>
        <taxon>Eukaryota</taxon>
        <taxon>Metazoa</taxon>
        <taxon>Spiralia</taxon>
        <taxon>Lophotrochozoa</taxon>
        <taxon>Mollusca</taxon>
        <taxon>Gastropoda</taxon>
        <taxon>Heterobranchia</taxon>
        <taxon>Euthyneura</taxon>
        <taxon>Panpulmonata</taxon>
        <taxon>Sacoglossa</taxon>
        <taxon>Placobranchoidea</taxon>
        <taxon>Plakobranchidae</taxon>
        <taxon>Plakobranchus</taxon>
    </lineage>
</organism>
<name>A0AAV4CWX0_9GAST</name>
<accession>A0AAV4CWX0</accession>
<reference evidence="1 2" key="1">
    <citation type="journal article" date="2021" name="Elife">
        <title>Chloroplast acquisition without the gene transfer in kleptoplastic sea slugs, Plakobranchus ocellatus.</title>
        <authorList>
            <person name="Maeda T."/>
            <person name="Takahashi S."/>
            <person name="Yoshida T."/>
            <person name="Shimamura S."/>
            <person name="Takaki Y."/>
            <person name="Nagai Y."/>
            <person name="Toyoda A."/>
            <person name="Suzuki Y."/>
            <person name="Arimoto A."/>
            <person name="Ishii H."/>
            <person name="Satoh N."/>
            <person name="Nishiyama T."/>
            <person name="Hasebe M."/>
            <person name="Maruyama T."/>
            <person name="Minagawa J."/>
            <person name="Obokata J."/>
            <person name="Shigenobu S."/>
        </authorList>
    </citation>
    <scope>NUCLEOTIDE SEQUENCE [LARGE SCALE GENOMIC DNA]</scope>
</reference>
<comment type="caution">
    <text evidence="1">The sequence shown here is derived from an EMBL/GenBank/DDBJ whole genome shotgun (WGS) entry which is preliminary data.</text>
</comment>
<dbReference type="GO" id="GO:0030036">
    <property type="term" value="P:actin cytoskeleton organization"/>
    <property type="evidence" value="ECO:0007669"/>
    <property type="project" value="TreeGrafter"/>
</dbReference>
<dbReference type="GO" id="GO:0005178">
    <property type="term" value="F:integrin binding"/>
    <property type="evidence" value="ECO:0007669"/>
    <property type="project" value="TreeGrafter"/>
</dbReference>
<dbReference type="GO" id="GO:0005925">
    <property type="term" value="C:focal adhesion"/>
    <property type="evidence" value="ECO:0007669"/>
    <property type="project" value="TreeGrafter"/>
</dbReference>
<dbReference type="SUPFAM" id="SSF109885">
    <property type="entry name" value="I/LWEQ domain"/>
    <property type="match status" value="1"/>
</dbReference>
<protein>
    <submittedName>
        <fullName evidence="1">Talin-1-like</fullName>
    </submittedName>
</protein>
<dbReference type="EMBL" id="BLXT01007055">
    <property type="protein sequence ID" value="GFO36389.1"/>
    <property type="molecule type" value="Genomic_DNA"/>
</dbReference>
<feature type="non-terminal residue" evidence="1">
    <location>
        <position position="1"/>
    </location>
</feature>